<proteinExistence type="predicted"/>
<protein>
    <recommendedName>
        <fullName evidence="2">DUF3168 domain-containing protein</fullName>
    </recommendedName>
</protein>
<sequence length="122" mass="14070">MEGDKDLDIIADTSEALKPISDEGIIVMQGWYDKNIKKNHVTLWDCGEADEKHSDDMPEDTRLTVQVTIFSTIDEIRLAHRIKKLMLENGFDFEGRNADDSKPENGIYMKAQRFSKLYESEE</sequence>
<organism evidence="1">
    <name type="scientific">Myoviridae sp. ct1CM14</name>
    <dbReference type="NCBI Taxonomy" id="2825018"/>
    <lineage>
        <taxon>Viruses</taxon>
        <taxon>Duplodnaviria</taxon>
        <taxon>Heunggongvirae</taxon>
        <taxon>Uroviricota</taxon>
        <taxon>Caudoviricetes</taxon>
    </lineage>
</organism>
<evidence type="ECO:0008006" key="2">
    <source>
        <dbReference type="Google" id="ProtNLM"/>
    </source>
</evidence>
<accession>A0A8S5NTR0</accession>
<evidence type="ECO:0000313" key="1">
    <source>
        <dbReference type="EMBL" id="DAD98134.1"/>
    </source>
</evidence>
<reference evidence="1" key="1">
    <citation type="journal article" date="2021" name="Proc. Natl. Acad. Sci. U.S.A.">
        <title>A Catalog of Tens of Thousands of Viruses from Human Metagenomes Reveals Hidden Associations with Chronic Diseases.</title>
        <authorList>
            <person name="Tisza M.J."/>
            <person name="Buck C.B."/>
        </authorList>
    </citation>
    <scope>NUCLEOTIDE SEQUENCE</scope>
    <source>
        <strain evidence="1">Ct1CM14</strain>
    </source>
</reference>
<name>A0A8S5NTR0_9CAUD</name>
<dbReference type="EMBL" id="BK015253">
    <property type="protein sequence ID" value="DAD98134.1"/>
    <property type="molecule type" value="Genomic_DNA"/>
</dbReference>